<dbReference type="EC" id="2.7.7.7" evidence="16"/>
<dbReference type="CDD" id="cd03586">
    <property type="entry name" value="PolY_Pol_IV_kappa"/>
    <property type="match status" value="1"/>
</dbReference>
<sequence length="370" mass="41283">MYHKNKNENPPALRKIIHVDMDAFYAAIEQRDNPVLKGRPVIVGGNPKGRGVVATCSYEARKFGIHSAMSAAQAIRKCPHAVFIRPRKEVYAAVSRQIFAICQKFSNCIEPLSLDEAFLDVSEDILNLGSATRTAEKLLETIHKHTGLTASAGVSFNKFLAKVASDIRKPAGLTVIRPEDAPAFLEKLPVRKFFGVGKTTEKKMHSHNLFTGEDIKAMGEEKLKNLFGKAGKEFYAFAMGRDDRPVMAQRSRKSIGREVTLERDIRDTGAMLAILKTLAEDVEASLVRKKHAGHTLTLKVKYPDFRSATRSMSFPCPLWRAEDMMEKMPELLARTEAGEKAVRLLGLAISQFPDTEQTKGQMLLPFVFHK</sequence>
<evidence type="ECO:0000256" key="1">
    <source>
        <dbReference type="ARBA" id="ARBA00004496"/>
    </source>
</evidence>
<evidence type="ECO:0000256" key="9">
    <source>
        <dbReference type="ARBA" id="ARBA00022723"/>
    </source>
</evidence>
<evidence type="ECO:0000256" key="10">
    <source>
        <dbReference type="ARBA" id="ARBA00022763"/>
    </source>
</evidence>
<comment type="similarity">
    <text evidence="2 16">Belongs to the DNA polymerase type-Y family.</text>
</comment>
<dbReference type="InterPro" id="IPR043502">
    <property type="entry name" value="DNA/RNA_pol_sf"/>
</dbReference>
<accession>A0A562RQ76</accession>
<keyword evidence="13 16" id="KW-0238">DNA-binding</keyword>
<comment type="subcellular location">
    <subcellularLocation>
        <location evidence="1 16">Cytoplasm</location>
    </subcellularLocation>
</comment>
<dbReference type="InterPro" id="IPR017961">
    <property type="entry name" value="DNA_pol_Y-fam_little_finger"/>
</dbReference>
<evidence type="ECO:0000256" key="2">
    <source>
        <dbReference type="ARBA" id="ARBA00010945"/>
    </source>
</evidence>
<keyword evidence="9 16" id="KW-0479">Metal-binding</keyword>
<dbReference type="SUPFAM" id="SSF100879">
    <property type="entry name" value="Lesion bypass DNA polymerase (Y-family), little finger domain"/>
    <property type="match status" value="1"/>
</dbReference>
<dbReference type="AlphaFoldDB" id="A0A562RQ76"/>
<gene>
    <name evidence="16" type="primary">dinB</name>
    <name evidence="18" type="ORF">LZ24_02224</name>
</gene>
<dbReference type="OrthoDB" id="9808813at2"/>
<dbReference type="FunFam" id="3.30.1490.100:FF:000004">
    <property type="entry name" value="DNA polymerase IV"/>
    <property type="match status" value="1"/>
</dbReference>
<dbReference type="Gene3D" id="3.30.1490.100">
    <property type="entry name" value="DNA polymerase, Y-family, little finger domain"/>
    <property type="match status" value="1"/>
</dbReference>
<keyword evidence="11 16" id="KW-0460">Magnesium</keyword>
<keyword evidence="4 16" id="KW-0515">Mutator protein</keyword>
<evidence type="ECO:0000256" key="15">
    <source>
        <dbReference type="ARBA" id="ARBA00049244"/>
    </source>
</evidence>
<dbReference type="InterPro" id="IPR022880">
    <property type="entry name" value="DNApol_IV"/>
</dbReference>
<comment type="catalytic activity">
    <reaction evidence="15 16">
        <text>DNA(n) + a 2'-deoxyribonucleoside 5'-triphosphate = DNA(n+1) + diphosphate</text>
        <dbReference type="Rhea" id="RHEA:22508"/>
        <dbReference type="Rhea" id="RHEA-COMP:17339"/>
        <dbReference type="Rhea" id="RHEA-COMP:17340"/>
        <dbReference type="ChEBI" id="CHEBI:33019"/>
        <dbReference type="ChEBI" id="CHEBI:61560"/>
        <dbReference type="ChEBI" id="CHEBI:173112"/>
        <dbReference type="EC" id="2.7.7.7"/>
    </reaction>
</comment>
<dbReference type="InterPro" id="IPR036775">
    <property type="entry name" value="DNA_pol_Y-fam_lit_finger_sf"/>
</dbReference>
<dbReference type="GO" id="GO:0006281">
    <property type="term" value="P:DNA repair"/>
    <property type="evidence" value="ECO:0007669"/>
    <property type="project" value="UniProtKB-UniRule"/>
</dbReference>
<comment type="caution">
    <text evidence="18">The sequence shown here is derived from an EMBL/GenBank/DDBJ whole genome shotgun (WGS) entry which is preliminary data.</text>
</comment>
<evidence type="ECO:0000313" key="18">
    <source>
        <dbReference type="EMBL" id="TWI70654.1"/>
    </source>
</evidence>
<evidence type="ECO:0000256" key="7">
    <source>
        <dbReference type="ARBA" id="ARBA00022695"/>
    </source>
</evidence>
<dbReference type="InterPro" id="IPR043128">
    <property type="entry name" value="Rev_trsase/Diguanyl_cyclase"/>
</dbReference>
<comment type="function">
    <text evidence="16">Poorly processive, error-prone DNA polymerase involved in untargeted mutagenesis. Copies undamaged DNA at stalled replication forks, which arise in vivo from mismatched or misaligned primer ends. These misaligned primers can be extended by PolIV. Exhibits no 3'-5' exonuclease (proofreading) activity. May be involved in translesional synthesis, in conjunction with the beta clamp from PolIII.</text>
</comment>
<dbReference type="FunFam" id="3.40.1170.60:FF:000001">
    <property type="entry name" value="DNA polymerase IV"/>
    <property type="match status" value="1"/>
</dbReference>
<dbReference type="Gene3D" id="3.30.70.270">
    <property type="match status" value="1"/>
</dbReference>
<dbReference type="RefSeq" id="WP_144685346.1">
    <property type="nucleotide sequence ID" value="NZ_VLLC01000017.1"/>
</dbReference>
<proteinExistence type="inferred from homology"/>
<evidence type="ECO:0000256" key="12">
    <source>
        <dbReference type="ARBA" id="ARBA00022932"/>
    </source>
</evidence>
<dbReference type="GO" id="GO:0003887">
    <property type="term" value="F:DNA-directed DNA polymerase activity"/>
    <property type="evidence" value="ECO:0007669"/>
    <property type="project" value="UniProtKB-UniRule"/>
</dbReference>
<evidence type="ECO:0000256" key="13">
    <source>
        <dbReference type="ARBA" id="ARBA00023125"/>
    </source>
</evidence>
<dbReference type="InterPro" id="IPR050116">
    <property type="entry name" value="DNA_polymerase-Y"/>
</dbReference>
<name>A0A562RQ76_9BACT</name>
<dbReference type="Proteomes" id="UP000318307">
    <property type="component" value="Unassembled WGS sequence"/>
</dbReference>
<dbReference type="GO" id="GO:0009432">
    <property type="term" value="P:SOS response"/>
    <property type="evidence" value="ECO:0007669"/>
    <property type="project" value="TreeGrafter"/>
</dbReference>
<evidence type="ECO:0000256" key="11">
    <source>
        <dbReference type="ARBA" id="ARBA00022842"/>
    </source>
</evidence>
<keyword evidence="10 16" id="KW-0227">DNA damage</keyword>
<evidence type="ECO:0000256" key="5">
    <source>
        <dbReference type="ARBA" id="ARBA00022490"/>
    </source>
</evidence>
<comment type="cofactor">
    <cofactor evidence="16">
        <name>Mg(2+)</name>
        <dbReference type="ChEBI" id="CHEBI:18420"/>
    </cofactor>
    <text evidence="16">Binds 2 magnesium ions per subunit.</text>
</comment>
<dbReference type="GO" id="GO:0000287">
    <property type="term" value="F:magnesium ion binding"/>
    <property type="evidence" value="ECO:0007669"/>
    <property type="project" value="UniProtKB-UniRule"/>
</dbReference>
<keyword evidence="14 16" id="KW-0234">DNA repair</keyword>
<keyword evidence="6 16" id="KW-0808">Transferase</keyword>
<organism evidence="18 19">
    <name type="scientific">Desulfobotulus alkaliphilus</name>
    <dbReference type="NCBI Taxonomy" id="622671"/>
    <lineage>
        <taxon>Bacteria</taxon>
        <taxon>Pseudomonadati</taxon>
        <taxon>Thermodesulfobacteriota</taxon>
        <taxon>Desulfobacteria</taxon>
        <taxon>Desulfobacterales</taxon>
        <taxon>Desulfobacteraceae</taxon>
        <taxon>Desulfobotulus</taxon>
    </lineage>
</organism>
<comment type="subunit">
    <text evidence="3 16">Monomer.</text>
</comment>
<dbReference type="GO" id="GO:0005829">
    <property type="term" value="C:cytosol"/>
    <property type="evidence" value="ECO:0007669"/>
    <property type="project" value="TreeGrafter"/>
</dbReference>
<evidence type="ECO:0000256" key="8">
    <source>
        <dbReference type="ARBA" id="ARBA00022705"/>
    </source>
</evidence>
<evidence type="ECO:0000259" key="17">
    <source>
        <dbReference type="PROSITE" id="PS50173"/>
    </source>
</evidence>
<dbReference type="GO" id="GO:0042276">
    <property type="term" value="P:error-prone translesion synthesis"/>
    <property type="evidence" value="ECO:0007669"/>
    <property type="project" value="TreeGrafter"/>
</dbReference>
<reference evidence="18 19" key="1">
    <citation type="submission" date="2019-07" db="EMBL/GenBank/DDBJ databases">
        <title>Genome sequencing of 100 strains of the haloalkaliphilic chemolithoautotrophic sulfur-oxidizing bacterium Thioalkalivibrio.</title>
        <authorList>
            <person name="Muyzer G."/>
        </authorList>
    </citation>
    <scope>NUCLEOTIDE SEQUENCE [LARGE SCALE GENOMIC DNA]</scope>
    <source>
        <strain evidence="18 19">ASO4-4</strain>
    </source>
</reference>
<evidence type="ECO:0000256" key="3">
    <source>
        <dbReference type="ARBA" id="ARBA00011245"/>
    </source>
</evidence>
<evidence type="ECO:0000256" key="16">
    <source>
        <dbReference type="HAMAP-Rule" id="MF_01113"/>
    </source>
</evidence>
<dbReference type="PANTHER" id="PTHR11076:SF33">
    <property type="entry name" value="DNA POLYMERASE KAPPA"/>
    <property type="match status" value="1"/>
</dbReference>
<dbReference type="Gene3D" id="3.40.1170.60">
    <property type="match status" value="1"/>
</dbReference>
<dbReference type="Pfam" id="PF11799">
    <property type="entry name" value="IMS_C"/>
    <property type="match status" value="1"/>
</dbReference>
<feature type="binding site" evidence="16">
    <location>
        <position position="115"/>
    </location>
    <ligand>
        <name>Mg(2+)</name>
        <dbReference type="ChEBI" id="CHEBI:18420"/>
    </ligand>
</feature>
<dbReference type="PANTHER" id="PTHR11076">
    <property type="entry name" value="DNA REPAIR POLYMERASE UMUC / TRANSFERASE FAMILY MEMBER"/>
    <property type="match status" value="1"/>
</dbReference>
<evidence type="ECO:0000256" key="6">
    <source>
        <dbReference type="ARBA" id="ARBA00022679"/>
    </source>
</evidence>
<keyword evidence="12 16" id="KW-0239">DNA-directed DNA polymerase</keyword>
<protein>
    <recommendedName>
        <fullName evidence="16">DNA polymerase IV</fullName>
        <shortName evidence="16">Pol IV</shortName>
        <ecNumber evidence="16">2.7.7.7</ecNumber>
    </recommendedName>
</protein>
<dbReference type="Pfam" id="PF00817">
    <property type="entry name" value="IMS"/>
    <property type="match status" value="1"/>
</dbReference>
<dbReference type="HAMAP" id="MF_01113">
    <property type="entry name" value="DNApol_IV"/>
    <property type="match status" value="1"/>
</dbReference>
<evidence type="ECO:0000256" key="14">
    <source>
        <dbReference type="ARBA" id="ARBA00023204"/>
    </source>
</evidence>
<keyword evidence="8 16" id="KW-0235">DNA replication</keyword>
<feature type="site" description="Substrate discrimination" evidence="16">
    <location>
        <position position="25"/>
    </location>
</feature>
<dbReference type="NCBIfam" id="NF002677">
    <property type="entry name" value="PRK02406.1"/>
    <property type="match status" value="1"/>
</dbReference>
<dbReference type="InterPro" id="IPR001126">
    <property type="entry name" value="UmuC"/>
</dbReference>
<keyword evidence="7 16" id="KW-0548">Nucleotidyltransferase</keyword>
<evidence type="ECO:0000313" key="19">
    <source>
        <dbReference type="Proteomes" id="UP000318307"/>
    </source>
</evidence>
<dbReference type="GO" id="GO:0003684">
    <property type="term" value="F:damaged DNA binding"/>
    <property type="evidence" value="ECO:0007669"/>
    <property type="project" value="InterPro"/>
</dbReference>
<dbReference type="Pfam" id="PF11798">
    <property type="entry name" value="IMS_HHH"/>
    <property type="match status" value="1"/>
</dbReference>
<dbReference type="InterPro" id="IPR024728">
    <property type="entry name" value="PolY_HhH_motif"/>
</dbReference>
<keyword evidence="5 16" id="KW-0963">Cytoplasm</keyword>
<feature type="active site" evidence="16">
    <location>
        <position position="116"/>
    </location>
</feature>
<dbReference type="PROSITE" id="PS50173">
    <property type="entry name" value="UMUC"/>
    <property type="match status" value="1"/>
</dbReference>
<dbReference type="GO" id="GO:0006261">
    <property type="term" value="P:DNA-templated DNA replication"/>
    <property type="evidence" value="ECO:0007669"/>
    <property type="project" value="UniProtKB-UniRule"/>
</dbReference>
<dbReference type="EMBL" id="VLLC01000017">
    <property type="protein sequence ID" value="TWI70654.1"/>
    <property type="molecule type" value="Genomic_DNA"/>
</dbReference>
<evidence type="ECO:0000256" key="4">
    <source>
        <dbReference type="ARBA" id="ARBA00022457"/>
    </source>
</evidence>
<feature type="binding site" evidence="16">
    <location>
        <position position="20"/>
    </location>
    <ligand>
        <name>Mg(2+)</name>
        <dbReference type="ChEBI" id="CHEBI:18420"/>
    </ligand>
</feature>
<keyword evidence="19" id="KW-1185">Reference proteome</keyword>
<dbReference type="Gene3D" id="1.10.150.20">
    <property type="entry name" value="5' to 3' exonuclease, C-terminal subdomain"/>
    <property type="match status" value="1"/>
</dbReference>
<dbReference type="SUPFAM" id="SSF56672">
    <property type="entry name" value="DNA/RNA polymerases"/>
    <property type="match status" value="1"/>
</dbReference>
<feature type="domain" description="UmuC" evidence="17">
    <location>
        <begin position="16"/>
        <end position="197"/>
    </location>
</feature>